<keyword evidence="1" id="KW-0472">Membrane</keyword>
<keyword evidence="1" id="KW-1133">Transmembrane helix</keyword>
<dbReference type="Proteomes" id="UP000004550">
    <property type="component" value="Chromosome"/>
</dbReference>
<reference evidence="2 3" key="1">
    <citation type="journal article" date="2012" name="J. Bacteriol.">
        <title>Genome sequence of Sphingobium indicum B90A, a hexachlorocyclohexane-degrading bacterium.</title>
        <authorList>
            <person name="Anand S."/>
            <person name="Sangwan N."/>
            <person name="Lata P."/>
            <person name="Kaur J."/>
            <person name="Dua A."/>
            <person name="Singh A.K."/>
            <person name="Verma M."/>
            <person name="Kaur J."/>
            <person name="Khurana J.P."/>
            <person name="Khurana P."/>
            <person name="Mathur S."/>
            <person name="Lal R."/>
        </authorList>
    </citation>
    <scope>NUCLEOTIDE SEQUENCE [LARGE SCALE GENOMIC DNA]</scope>
    <source>
        <strain evidence="3">DSM 16412 / CCM 7286 / MTCC 6364 / B90A</strain>
    </source>
</reference>
<dbReference type="KEGG" id="sinb:SIDU_09910"/>
<evidence type="ECO:0000256" key="1">
    <source>
        <dbReference type="SAM" id="Phobius"/>
    </source>
</evidence>
<feature type="transmembrane region" description="Helical" evidence="1">
    <location>
        <begin position="43"/>
        <end position="61"/>
    </location>
</feature>
<evidence type="ECO:0000313" key="2">
    <source>
        <dbReference type="EMBL" id="APL94799.1"/>
    </source>
</evidence>
<proteinExistence type="predicted"/>
<sequence length="237" mass="25913">MGRSDRVLADAEAVLRRHSERGQSLSARARQRRNAALMRKVKHAFWAVVAVLVASAVAGFVTPLGTTGVMIALGVMLAAVLLVAMLPGEKRVRTEALADTALTALPLQTEIWLENQRKALPAPAVTLVDSIGVKLEALAPQLERLGEQDPAAQEIRKLLADHLPELVTGYRSIPEPLRREERNGRVPERQLIDGLGVIDAEIARMSENLASGDLDKLAVQNRFLELKYQEAKELGQD</sequence>
<feature type="transmembrane region" description="Helical" evidence="1">
    <location>
        <begin position="67"/>
        <end position="86"/>
    </location>
</feature>
<dbReference type="RefSeq" id="WP_007687628.1">
    <property type="nucleotide sequence ID" value="NZ_CP013070.1"/>
</dbReference>
<organism evidence="2 3">
    <name type="scientific">Sphingobium indicum (strain DSM 16412 / CCM 7286 / MTCC 6364 / B90A)</name>
    <dbReference type="NCBI Taxonomy" id="861109"/>
    <lineage>
        <taxon>Bacteria</taxon>
        <taxon>Pseudomonadati</taxon>
        <taxon>Pseudomonadota</taxon>
        <taxon>Alphaproteobacteria</taxon>
        <taxon>Sphingomonadales</taxon>
        <taxon>Sphingomonadaceae</taxon>
        <taxon>Sphingobium</taxon>
    </lineage>
</organism>
<accession>A0A1L5BPK0</accession>
<keyword evidence="1" id="KW-0812">Transmembrane</keyword>
<dbReference type="GeneID" id="29272446"/>
<protein>
    <submittedName>
        <fullName evidence="2">Uncharacterized protein</fullName>
    </submittedName>
</protein>
<dbReference type="EMBL" id="CP013070">
    <property type="protein sequence ID" value="APL94799.1"/>
    <property type="molecule type" value="Genomic_DNA"/>
</dbReference>
<name>A0A1L5BPK0_SPHIB</name>
<evidence type="ECO:0000313" key="3">
    <source>
        <dbReference type="Proteomes" id="UP000004550"/>
    </source>
</evidence>
<gene>
    <name evidence="2" type="ORF">SIDU_09910</name>
</gene>
<dbReference type="AlphaFoldDB" id="A0A1L5BPK0"/>